<dbReference type="RefSeq" id="WP_010047677.1">
    <property type="nucleotide sequence ID" value="NZ_CP025958.1"/>
</dbReference>
<gene>
    <name evidence="2" type="ORF">C1280_10005</name>
</gene>
<evidence type="ECO:0000313" key="3">
    <source>
        <dbReference type="Proteomes" id="UP000245802"/>
    </source>
</evidence>
<feature type="chain" id="PRO_5016266428" description="Carboxypeptidase regulatory-like domain-containing protein" evidence="1">
    <location>
        <begin position="17"/>
        <end position="149"/>
    </location>
</feature>
<proteinExistence type="predicted"/>
<evidence type="ECO:0008006" key="4">
    <source>
        <dbReference type="Google" id="ProtNLM"/>
    </source>
</evidence>
<evidence type="ECO:0000313" key="2">
    <source>
        <dbReference type="EMBL" id="AWM37323.1"/>
    </source>
</evidence>
<organism evidence="2 3">
    <name type="scientific">Gemmata obscuriglobus</name>
    <dbReference type="NCBI Taxonomy" id="114"/>
    <lineage>
        <taxon>Bacteria</taxon>
        <taxon>Pseudomonadati</taxon>
        <taxon>Planctomycetota</taxon>
        <taxon>Planctomycetia</taxon>
        <taxon>Gemmatales</taxon>
        <taxon>Gemmataceae</taxon>
        <taxon>Gemmata</taxon>
    </lineage>
</organism>
<sequence length="149" mass="15040">MVRCALTALVLCSALAAGCSDRPKLAKVKGTVTLDGKPLPYGTVTFEAKGYRSATGKIVNGEITNVTTYDAGDGAPVASHRVAVTANAEPGPAVVANPGEGKAPKADYMSGKSLIPSGYNDPTTSGLTADIVAGENSVEFKLSSAGPKK</sequence>
<dbReference type="PROSITE" id="PS51257">
    <property type="entry name" value="PROKAR_LIPOPROTEIN"/>
    <property type="match status" value="1"/>
</dbReference>
<evidence type="ECO:0000256" key="1">
    <source>
        <dbReference type="SAM" id="SignalP"/>
    </source>
</evidence>
<name>A0A2Z3GU91_9BACT</name>
<dbReference type="EMBL" id="CP025958">
    <property type="protein sequence ID" value="AWM37323.1"/>
    <property type="molecule type" value="Genomic_DNA"/>
</dbReference>
<accession>A0A2Z3GU91</accession>
<keyword evidence="1" id="KW-0732">Signal</keyword>
<reference evidence="2 3" key="1">
    <citation type="submission" date="2018-01" db="EMBL/GenBank/DDBJ databases">
        <title>G. obscuriglobus.</title>
        <authorList>
            <person name="Franke J."/>
            <person name="Blomberg W."/>
            <person name="Selmecki A."/>
        </authorList>
    </citation>
    <scope>NUCLEOTIDE SEQUENCE [LARGE SCALE GENOMIC DNA]</scope>
    <source>
        <strain evidence="2 3">DSM 5831</strain>
    </source>
</reference>
<keyword evidence="3" id="KW-1185">Reference proteome</keyword>
<feature type="signal peptide" evidence="1">
    <location>
        <begin position="1"/>
        <end position="16"/>
    </location>
</feature>
<dbReference type="KEGG" id="gog:C1280_10005"/>
<dbReference type="OrthoDB" id="268362at2"/>
<protein>
    <recommendedName>
        <fullName evidence="4">Carboxypeptidase regulatory-like domain-containing protein</fullName>
    </recommendedName>
</protein>
<dbReference type="AlphaFoldDB" id="A0A2Z3GU91"/>
<dbReference type="Proteomes" id="UP000245802">
    <property type="component" value="Chromosome"/>
</dbReference>